<dbReference type="SMART" id="SM00347">
    <property type="entry name" value="HTH_MARR"/>
    <property type="match status" value="1"/>
</dbReference>
<dbReference type="InterPro" id="IPR039422">
    <property type="entry name" value="MarR/SlyA-like"/>
</dbReference>
<evidence type="ECO:0000259" key="1">
    <source>
        <dbReference type="PROSITE" id="PS50995"/>
    </source>
</evidence>
<evidence type="ECO:0000313" key="2">
    <source>
        <dbReference type="EMBL" id="MFC4668094.1"/>
    </source>
</evidence>
<dbReference type="PANTHER" id="PTHR33164:SF89">
    <property type="entry name" value="MARR FAMILY REGULATORY PROTEIN"/>
    <property type="match status" value="1"/>
</dbReference>
<dbReference type="RefSeq" id="WP_380716329.1">
    <property type="nucleotide sequence ID" value="NZ_JBHSGI010000002.1"/>
</dbReference>
<evidence type="ECO:0000313" key="3">
    <source>
        <dbReference type="Proteomes" id="UP001595973"/>
    </source>
</evidence>
<reference evidence="3" key="1">
    <citation type="journal article" date="2019" name="Int. J. Syst. Evol. Microbiol.">
        <title>The Global Catalogue of Microorganisms (GCM) 10K type strain sequencing project: providing services to taxonomists for standard genome sequencing and annotation.</title>
        <authorList>
            <consortium name="The Broad Institute Genomics Platform"/>
            <consortium name="The Broad Institute Genome Sequencing Center for Infectious Disease"/>
            <person name="Wu L."/>
            <person name="Ma J."/>
        </authorList>
    </citation>
    <scope>NUCLEOTIDE SEQUENCE [LARGE SCALE GENOMIC DNA]</scope>
    <source>
        <strain evidence="3">CGMCC 4.7283</strain>
    </source>
</reference>
<name>A0ABV9KDT9_9RHOB</name>
<protein>
    <submittedName>
        <fullName evidence="2">MarR family winged helix-turn-helix transcriptional regulator</fullName>
    </submittedName>
</protein>
<proteinExistence type="predicted"/>
<dbReference type="Proteomes" id="UP001595973">
    <property type="component" value="Unassembled WGS sequence"/>
</dbReference>
<dbReference type="InterPro" id="IPR036388">
    <property type="entry name" value="WH-like_DNA-bd_sf"/>
</dbReference>
<sequence>MTHRLNMTYPVSGVRGGDAGESIDFGEMAGSLGLMLRLAQLRMFEIFYQTLAHHGLKPGEFTVLWVIGLNPEARQGLVARKLRIKPAHMTKLVQRAVDNGFVERIIPEDDRRSVRLRLTVEGSRFVAEKKPDFLNYIAHEHTRLSNDEFRMLVRILQKFNGMEQDQ</sequence>
<feature type="domain" description="HTH marR-type" evidence="1">
    <location>
        <begin position="29"/>
        <end position="161"/>
    </location>
</feature>
<keyword evidence="3" id="KW-1185">Reference proteome</keyword>
<dbReference type="InterPro" id="IPR000835">
    <property type="entry name" value="HTH_MarR-typ"/>
</dbReference>
<dbReference type="EMBL" id="JBHSGI010000002">
    <property type="protein sequence ID" value="MFC4668094.1"/>
    <property type="molecule type" value="Genomic_DNA"/>
</dbReference>
<dbReference type="PANTHER" id="PTHR33164">
    <property type="entry name" value="TRANSCRIPTIONAL REGULATOR, MARR FAMILY"/>
    <property type="match status" value="1"/>
</dbReference>
<dbReference type="Gene3D" id="1.10.10.10">
    <property type="entry name" value="Winged helix-like DNA-binding domain superfamily/Winged helix DNA-binding domain"/>
    <property type="match status" value="1"/>
</dbReference>
<dbReference type="PROSITE" id="PS50995">
    <property type="entry name" value="HTH_MARR_2"/>
    <property type="match status" value="1"/>
</dbReference>
<gene>
    <name evidence="2" type="ORF">ACFO5X_05965</name>
</gene>
<dbReference type="SUPFAM" id="SSF46785">
    <property type="entry name" value="Winged helix' DNA-binding domain"/>
    <property type="match status" value="1"/>
</dbReference>
<accession>A0ABV9KDT9</accession>
<comment type="caution">
    <text evidence="2">The sequence shown here is derived from an EMBL/GenBank/DDBJ whole genome shotgun (WGS) entry which is preliminary data.</text>
</comment>
<dbReference type="PRINTS" id="PR00598">
    <property type="entry name" value="HTHMARR"/>
</dbReference>
<dbReference type="Pfam" id="PF12802">
    <property type="entry name" value="MarR_2"/>
    <property type="match status" value="1"/>
</dbReference>
<organism evidence="2 3">
    <name type="scientific">Seohaeicola nanhaiensis</name>
    <dbReference type="NCBI Taxonomy" id="1387282"/>
    <lineage>
        <taxon>Bacteria</taxon>
        <taxon>Pseudomonadati</taxon>
        <taxon>Pseudomonadota</taxon>
        <taxon>Alphaproteobacteria</taxon>
        <taxon>Rhodobacterales</taxon>
        <taxon>Roseobacteraceae</taxon>
        <taxon>Seohaeicola</taxon>
    </lineage>
</organism>
<dbReference type="InterPro" id="IPR036390">
    <property type="entry name" value="WH_DNA-bd_sf"/>
</dbReference>